<evidence type="ECO:0000256" key="1">
    <source>
        <dbReference type="ARBA" id="ARBA00000086"/>
    </source>
</evidence>
<dbReference type="GO" id="GO:0006284">
    <property type="term" value="P:base-excision repair"/>
    <property type="evidence" value="ECO:0007669"/>
    <property type="project" value="InterPro"/>
</dbReference>
<dbReference type="CDD" id="cd00540">
    <property type="entry name" value="AAG"/>
    <property type="match status" value="1"/>
</dbReference>
<sequence length="242" mass="27925">MSDKAQEELQNTNEDVKKENEIVKKIKNPRGQKYINPAEQYQPIETMLNSEFYKVDVIDLAKKLIGKIIVRQLPQGEVRALIVEAEAYKAPEDKACHAYMNKKTERTQYFWQDGGHLYIYQIYGNSYCLNITAATNKDPEAVLIRAIQPLKFEIVKDLRKIKSCKLQELSNGPGKCGQCLQLNKSHNGLNLCDKKSGMYIIDNATEYEIGISKRINIDYAEEYKDKPWRFFIKNNSFVSKKG</sequence>
<dbReference type="FunFam" id="3.10.300.10:FF:000001">
    <property type="entry name" value="Putative 3-methyladenine DNA glycosylase"/>
    <property type="match status" value="1"/>
</dbReference>
<evidence type="ECO:0000256" key="8">
    <source>
        <dbReference type="ARBA" id="ARBA00033426"/>
    </source>
</evidence>
<evidence type="ECO:0000256" key="5">
    <source>
        <dbReference type="ARBA" id="ARBA00022763"/>
    </source>
</evidence>
<accession>A0A8S1PPP2</accession>
<dbReference type="NCBIfam" id="TIGR00567">
    <property type="entry name" value="3mg"/>
    <property type="match status" value="1"/>
</dbReference>
<comment type="catalytic activity">
    <reaction evidence="1">
        <text>Hydrolysis of alkylated DNA, releasing 3-methyladenine, 3-methylguanine, 7-methylguanine and 7-methyladenine.</text>
        <dbReference type="EC" id="3.2.2.21"/>
    </reaction>
</comment>
<dbReference type="AlphaFoldDB" id="A0A8S1PPP2"/>
<gene>
    <name evidence="10" type="ORF">PSON_ATCC_30995.1.T0830048</name>
</gene>
<organism evidence="10 11">
    <name type="scientific">Paramecium sonneborni</name>
    <dbReference type="NCBI Taxonomy" id="65129"/>
    <lineage>
        <taxon>Eukaryota</taxon>
        <taxon>Sar</taxon>
        <taxon>Alveolata</taxon>
        <taxon>Ciliophora</taxon>
        <taxon>Intramacronucleata</taxon>
        <taxon>Oligohymenophorea</taxon>
        <taxon>Peniculida</taxon>
        <taxon>Parameciidae</taxon>
        <taxon>Paramecium</taxon>
    </lineage>
</organism>
<feature type="region of interest" description="Disordered" evidence="9">
    <location>
        <begin position="1"/>
        <end position="20"/>
    </location>
</feature>
<dbReference type="EC" id="3.2.2.21" evidence="4"/>
<keyword evidence="6" id="KW-0378">Hydrolase</keyword>
<dbReference type="EMBL" id="CAJJDN010000083">
    <property type="protein sequence ID" value="CAD8104844.1"/>
    <property type="molecule type" value="Genomic_DNA"/>
</dbReference>
<keyword evidence="5" id="KW-0227">DNA damage</keyword>
<comment type="similarity">
    <text evidence="3">Belongs to the DNA glycosylase MPG family.</text>
</comment>
<evidence type="ECO:0000256" key="9">
    <source>
        <dbReference type="SAM" id="MobiDB-lite"/>
    </source>
</evidence>
<comment type="caution">
    <text evidence="10">The sequence shown here is derived from an EMBL/GenBank/DDBJ whole genome shotgun (WGS) entry which is preliminary data.</text>
</comment>
<protein>
    <recommendedName>
        <fullName evidence="4">DNA-3-methyladenine glycosylase II</fullName>
        <ecNumber evidence="4">3.2.2.21</ecNumber>
    </recommendedName>
    <alternativeName>
        <fullName evidence="8">3-methyladenine DNA glycosidase</fullName>
    </alternativeName>
</protein>
<dbReference type="PANTHER" id="PTHR10429:SF0">
    <property type="entry name" value="DNA-3-METHYLADENINE GLYCOSYLASE"/>
    <property type="match status" value="1"/>
</dbReference>
<keyword evidence="11" id="KW-1185">Reference proteome</keyword>
<dbReference type="Pfam" id="PF02245">
    <property type="entry name" value="Pur_DNA_glyco"/>
    <property type="match status" value="1"/>
</dbReference>
<evidence type="ECO:0000256" key="2">
    <source>
        <dbReference type="ARBA" id="ARBA00002421"/>
    </source>
</evidence>
<name>A0A8S1PPP2_9CILI</name>
<evidence type="ECO:0000256" key="7">
    <source>
        <dbReference type="ARBA" id="ARBA00023204"/>
    </source>
</evidence>
<dbReference type="GO" id="GO:0003677">
    <property type="term" value="F:DNA binding"/>
    <property type="evidence" value="ECO:0007669"/>
    <property type="project" value="InterPro"/>
</dbReference>
<evidence type="ECO:0000256" key="4">
    <source>
        <dbReference type="ARBA" id="ARBA00012000"/>
    </source>
</evidence>
<dbReference type="Proteomes" id="UP000692954">
    <property type="component" value="Unassembled WGS sequence"/>
</dbReference>
<evidence type="ECO:0000313" key="11">
    <source>
        <dbReference type="Proteomes" id="UP000692954"/>
    </source>
</evidence>
<evidence type="ECO:0000313" key="10">
    <source>
        <dbReference type="EMBL" id="CAD8104844.1"/>
    </source>
</evidence>
<evidence type="ECO:0000256" key="6">
    <source>
        <dbReference type="ARBA" id="ARBA00022801"/>
    </source>
</evidence>
<dbReference type="HAMAP" id="MF_00527">
    <property type="entry name" value="3MGH"/>
    <property type="match status" value="1"/>
</dbReference>
<dbReference type="GO" id="GO:0003905">
    <property type="term" value="F:alkylbase DNA N-glycosylase activity"/>
    <property type="evidence" value="ECO:0007669"/>
    <property type="project" value="UniProtKB-EC"/>
</dbReference>
<reference evidence="10" key="1">
    <citation type="submission" date="2021-01" db="EMBL/GenBank/DDBJ databases">
        <authorList>
            <consortium name="Genoscope - CEA"/>
            <person name="William W."/>
        </authorList>
    </citation>
    <scope>NUCLEOTIDE SEQUENCE</scope>
</reference>
<dbReference type="OrthoDB" id="6353017at2759"/>
<evidence type="ECO:0000256" key="3">
    <source>
        <dbReference type="ARBA" id="ARBA00009232"/>
    </source>
</evidence>
<dbReference type="PANTHER" id="PTHR10429">
    <property type="entry name" value="DNA-3-METHYLADENINE GLYCOSYLASE"/>
    <property type="match status" value="1"/>
</dbReference>
<comment type="function">
    <text evidence="2">Hydrolysis of the deoxyribose N-glycosidic bond to excise 3-methyladenine, and 7-methylguanine from the damaged DNA polymer formed by alkylation lesions.</text>
</comment>
<keyword evidence="7" id="KW-0234">DNA repair</keyword>
<proteinExistence type="inferred from homology"/>
<dbReference type="InterPro" id="IPR003180">
    <property type="entry name" value="MPG"/>
</dbReference>